<evidence type="ECO:0000259" key="1">
    <source>
        <dbReference type="Pfam" id="PF12937"/>
    </source>
</evidence>
<dbReference type="InterPro" id="IPR036047">
    <property type="entry name" value="F-box-like_dom_sf"/>
</dbReference>
<dbReference type="SUPFAM" id="SSF81383">
    <property type="entry name" value="F-box domain"/>
    <property type="match status" value="1"/>
</dbReference>
<protein>
    <submittedName>
        <fullName evidence="2">16486_t:CDS:1</fullName>
    </submittedName>
</protein>
<dbReference type="EMBL" id="CAJVPV010006509">
    <property type="protein sequence ID" value="CAG8606230.1"/>
    <property type="molecule type" value="Genomic_DNA"/>
</dbReference>
<proteinExistence type="predicted"/>
<dbReference type="AlphaFoldDB" id="A0A9N9GJF0"/>
<organism evidence="2 3">
    <name type="scientific">Acaulospora morrowiae</name>
    <dbReference type="NCBI Taxonomy" id="94023"/>
    <lineage>
        <taxon>Eukaryota</taxon>
        <taxon>Fungi</taxon>
        <taxon>Fungi incertae sedis</taxon>
        <taxon>Mucoromycota</taxon>
        <taxon>Glomeromycotina</taxon>
        <taxon>Glomeromycetes</taxon>
        <taxon>Diversisporales</taxon>
        <taxon>Acaulosporaceae</taxon>
        <taxon>Acaulospora</taxon>
    </lineage>
</organism>
<gene>
    <name evidence="2" type="ORF">AMORRO_LOCUS8007</name>
</gene>
<sequence length="532" mass="61377">MACNQPQLPFDCILEILKFLQNDYRSLLSCIQINRTWCQLVIPQIWRRPFENLLCREEGAKLIQIYVSLFDDSEIQQLNAANITLPNTPKPLFNYPEFLRELDVDHFQVAVQDWHWMLMSKNQSTIALTPSRNKLVGGLIFSHCNGLCHLNINTINSYLEDVSVWKGAQLALSTLQKLEIQYDSGLEAFHEEKISSLFDFLSSFSRDIRKISINIDIDFMLDGGLSNAGLAFSKLLRSQKHVKILETNEFWDCNSSSIIFNALQVQAKSLTSLKINGITRMDLLFPVLTSCQNLETLSLNGVEDSYYMDINDAYFSPLTSLKLKNLDCWGYFDHHSTLELIMLVLKMTNSNLRTLRIKKVTAPFMDAISQYCPNINNLTLVISSNEYPNLLPLFGSLHSLTHLSLGVVNKKTEQSRHQIYLFTEKIIRSLPSTLEYLAIDFNINIRDWKMFFRNCRLKLKELVLHQRELIQDSYLKVVVDYAKEFESLKVLKYQRPYSWYGGSFSSKALKEAKCFIPTIELAKPFGELVYDA</sequence>
<comment type="caution">
    <text evidence="2">The sequence shown here is derived from an EMBL/GenBank/DDBJ whole genome shotgun (WGS) entry which is preliminary data.</text>
</comment>
<feature type="domain" description="F-box" evidence="1">
    <location>
        <begin position="7"/>
        <end position="50"/>
    </location>
</feature>
<dbReference type="Proteomes" id="UP000789342">
    <property type="component" value="Unassembled WGS sequence"/>
</dbReference>
<dbReference type="SUPFAM" id="SSF52047">
    <property type="entry name" value="RNI-like"/>
    <property type="match status" value="1"/>
</dbReference>
<dbReference type="InterPro" id="IPR032675">
    <property type="entry name" value="LRR_dom_sf"/>
</dbReference>
<dbReference type="CDD" id="cd09917">
    <property type="entry name" value="F-box_SF"/>
    <property type="match status" value="1"/>
</dbReference>
<evidence type="ECO:0000313" key="3">
    <source>
        <dbReference type="Proteomes" id="UP000789342"/>
    </source>
</evidence>
<dbReference type="InterPro" id="IPR001810">
    <property type="entry name" value="F-box_dom"/>
</dbReference>
<reference evidence="2" key="1">
    <citation type="submission" date="2021-06" db="EMBL/GenBank/DDBJ databases">
        <authorList>
            <person name="Kallberg Y."/>
            <person name="Tangrot J."/>
            <person name="Rosling A."/>
        </authorList>
    </citation>
    <scope>NUCLEOTIDE SEQUENCE</scope>
    <source>
        <strain evidence="2">CL551</strain>
    </source>
</reference>
<name>A0A9N9GJF0_9GLOM</name>
<dbReference type="Gene3D" id="3.80.10.10">
    <property type="entry name" value="Ribonuclease Inhibitor"/>
    <property type="match status" value="1"/>
</dbReference>
<evidence type="ECO:0000313" key="2">
    <source>
        <dbReference type="EMBL" id="CAG8606230.1"/>
    </source>
</evidence>
<dbReference type="Pfam" id="PF12937">
    <property type="entry name" value="F-box-like"/>
    <property type="match status" value="1"/>
</dbReference>
<accession>A0A9N9GJF0</accession>
<keyword evidence="3" id="KW-1185">Reference proteome</keyword>
<dbReference type="OrthoDB" id="2351154at2759"/>